<name>A0ABQ8JA06_DERPT</name>
<keyword evidence="2" id="KW-1185">Reference proteome</keyword>
<dbReference type="Proteomes" id="UP000887458">
    <property type="component" value="Unassembled WGS sequence"/>
</dbReference>
<evidence type="ECO:0000313" key="2">
    <source>
        <dbReference type="Proteomes" id="UP000887458"/>
    </source>
</evidence>
<proteinExistence type="predicted"/>
<accession>A0ABQ8JA06</accession>
<reference evidence="1 2" key="2">
    <citation type="journal article" date="2022" name="Mol. Biol. Evol.">
        <title>Comparative Genomics Reveals Insights into the Divergent Evolution of Astigmatic Mites and Household Pest Adaptations.</title>
        <authorList>
            <person name="Xiong Q."/>
            <person name="Wan A.T."/>
            <person name="Liu X."/>
            <person name="Fung C.S."/>
            <person name="Xiao X."/>
            <person name="Malainual N."/>
            <person name="Hou J."/>
            <person name="Wang L."/>
            <person name="Wang M."/>
            <person name="Yang K.Y."/>
            <person name="Cui Y."/>
            <person name="Leung E.L."/>
            <person name="Nong W."/>
            <person name="Shin S.K."/>
            <person name="Au S.W."/>
            <person name="Jeong K.Y."/>
            <person name="Chew F.T."/>
            <person name="Hui J.H."/>
            <person name="Leung T.F."/>
            <person name="Tungtrongchitr A."/>
            <person name="Zhong N."/>
            <person name="Liu Z."/>
            <person name="Tsui S.K."/>
        </authorList>
    </citation>
    <scope>NUCLEOTIDE SEQUENCE [LARGE SCALE GENOMIC DNA]</scope>
    <source>
        <strain evidence="1">Derp</strain>
    </source>
</reference>
<sequence length="59" mass="6983">MDRSHNNTMLQSIMGYIVLSLLNPKKKNIKYFKFPINRVESIYYPASTQSQYTVNRINI</sequence>
<comment type="caution">
    <text evidence="1">The sequence shown here is derived from an EMBL/GenBank/DDBJ whole genome shotgun (WGS) entry which is preliminary data.</text>
</comment>
<evidence type="ECO:0000313" key="1">
    <source>
        <dbReference type="EMBL" id="KAH9419223.1"/>
    </source>
</evidence>
<gene>
    <name evidence="1" type="ORF">DERP_005728</name>
</gene>
<protein>
    <submittedName>
        <fullName evidence="1">Uncharacterized protein</fullName>
    </submittedName>
</protein>
<reference evidence="1 2" key="1">
    <citation type="journal article" date="2018" name="J. Allergy Clin. Immunol.">
        <title>High-quality assembly of Dermatophagoides pteronyssinus genome and transcriptome reveals a wide range of novel allergens.</title>
        <authorList>
            <person name="Liu X.Y."/>
            <person name="Yang K.Y."/>
            <person name="Wang M.Q."/>
            <person name="Kwok J.S."/>
            <person name="Zeng X."/>
            <person name="Yang Z."/>
            <person name="Xiao X.J."/>
            <person name="Lau C.P."/>
            <person name="Li Y."/>
            <person name="Huang Z.M."/>
            <person name="Ba J.G."/>
            <person name="Yim A.K."/>
            <person name="Ouyang C.Y."/>
            <person name="Ngai S.M."/>
            <person name="Chan T.F."/>
            <person name="Leung E.L."/>
            <person name="Liu L."/>
            <person name="Liu Z.G."/>
            <person name="Tsui S.K."/>
        </authorList>
    </citation>
    <scope>NUCLEOTIDE SEQUENCE [LARGE SCALE GENOMIC DNA]</scope>
    <source>
        <strain evidence="1">Derp</strain>
    </source>
</reference>
<organism evidence="1 2">
    <name type="scientific">Dermatophagoides pteronyssinus</name>
    <name type="common">European house dust mite</name>
    <dbReference type="NCBI Taxonomy" id="6956"/>
    <lineage>
        <taxon>Eukaryota</taxon>
        <taxon>Metazoa</taxon>
        <taxon>Ecdysozoa</taxon>
        <taxon>Arthropoda</taxon>
        <taxon>Chelicerata</taxon>
        <taxon>Arachnida</taxon>
        <taxon>Acari</taxon>
        <taxon>Acariformes</taxon>
        <taxon>Sarcoptiformes</taxon>
        <taxon>Astigmata</taxon>
        <taxon>Psoroptidia</taxon>
        <taxon>Analgoidea</taxon>
        <taxon>Pyroglyphidae</taxon>
        <taxon>Dermatophagoidinae</taxon>
        <taxon>Dermatophagoides</taxon>
    </lineage>
</organism>
<dbReference type="EMBL" id="NJHN03000060">
    <property type="protein sequence ID" value="KAH9419223.1"/>
    <property type="molecule type" value="Genomic_DNA"/>
</dbReference>